<keyword evidence="1" id="KW-0472">Membrane</keyword>
<dbReference type="Proteomes" id="UP001519924">
    <property type="component" value="Unassembled WGS sequence"/>
</dbReference>
<sequence>MIDALLSALLALASPERLMYMALGVGIGYAIGVLPALGGLAGLSLVLPFIYGLDQVAALAMLVGLVAVAATADTFSSILMGIPGSSASQATILDGFPMARRGEAARALSASFIASMVGGIVGAVILTGAVLVARPLILALGTAELFMLAVLGLSMVGVLAGRSFAKGLIACGMGLALGTVGAAPATSEYRLDFGTIYLSDGLPLPVLVLGIFALPEIVDLARSGGAISQTAELGRGWLAGLRDTLRHWWLLVRTSAIGSVLGAIPGLGGSVTDWIVYGHAIQTERNGQFGKGDVRGVIAVEASNNAREGGALVPTLFFGIPSSGTMAVFLGGMTLIGLEAGPQLVGNRLDLTYAIIWSLAIANVMGTALCFLTSPLIARLTVIRFGLIAPFMVMVVCFGAFNTSRDLADLVLLLGIGVLGLLMRRYGWPRPPFVVGFVLAQPMETYLYQAVQFHGWSFLLRPGVLAIAALVVAAVALGIRQRRLAEAEEETPRAMETRRAQALFALVPVALFAAVLADSLRHSFLGAVFPATVAAVMLLLSVPVVLRLGFAGHPGGLLHDAEAQPDPQLGGFWTHLGWIAGLVALSALVGFFLANIVFFLAFLRRAARCSWPTALALTAAACALLLVSAHFLVLDFPAGLLQAATDLPWPLR</sequence>
<feature type="transmembrane region" description="Helical" evidence="1">
    <location>
        <begin position="108"/>
        <end position="131"/>
    </location>
</feature>
<keyword evidence="4" id="KW-1185">Reference proteome</keyword>
<feature type="transmembrane region" description="Helical" evidence="1">
    <location>
        <begin position="576"/>
        <end position="602"/>
    </location>
</feature>
<feature type="transmembrane region" description="Helical" evidence="1">
    <location>
        <begin position="614"/>
        <end position="633"/>
    </location>
</feature>
<dbReference type="RefSeq" id="WP_220116205.1">
    <property type="nucleotide sequence ID" value="NZ_JAHZUY010000006.1"/>
</dbReference>
<gene>
    <name evidence="3" type="ORF">K1J50_04290</name>
</gene>
<feature type="transmembrane region" description="Helical" evidence="1">
    <location>
        <begin position="458"/>
        <end position="479"/>
    </location>
</feature>
<dbReference type="PANTHER" id="PTHR35342">
    <property type="entry name" value="TRICARBOXYLIC TRANSPORT PROTEIN"/>
    <property type="match status" value="1"/>
</dbReference>
<dbReference type="InterPro" id="IPR002823">
    <property type="entry name" value="DUF112_TM"/>
</dbReference>
<keyword evidence="1" id="KW-1133">Transmembrane helix</keyword>
<feature type="transmembrane region" description="Helical" evidence="1">
    <location>
        <begin position="56"/>
        <end position="72"/>
    </location>
</feature>
<feature type="transmembrane region" description="Helical" evidence="1">
    <location>
        <begin position="407"/>
        <end position="423"/>
    </location>
</feature>
<feature type="transmembrane region" description="Helical" evidence="1">
    <location>
        <begin position="137"/>
        <end position="160"/>
    </location>
</feature>
<reference evidence="3 4" key="1">
    <citation type="submission" date="2021-08" db="EMBL/GenBank/DDBJ databases">
        <title>Caldovatus sediminis gen. nov., sp. nov., a moderately thermophilic bacterium isolated from a hot spring.</title>
        <authorList>
            <person name="Hu C.-J."/>
            <person name="Li W.-J."/>
            <person name="Xian W.-D."/>
        </authorList>
    </citation>
    <scope>NUCLEOTIDE SEQUENCE [LARGE SCALE GENOMIC DNA]</scope>
    <source>
        <strain evidence="3 4">SYSU G05006</strain>
    </source>
</reference>
<feature type="transmembrane region" description="Helical" evidence="1">
    <location>
        <begin position="524"/>
        <end position="546"/>
    </location>
</feature>
<feature type="transmembrane region" description="Helical" evidence="1">
    <location>
        <begin position="167"/>
        <end position="187"/>
    </location>
</feature>
<dbReference type="PANTHER" id="PTHR35342:SF5">
    <property type="entry name" value="TRICARBOXYLIC TRANSPORT PROTEIN"/>
    <property type="match status" value="1"/>
</dbReference>
<feature type="transmembrane region" description="Helical" evidence="1">
    <location>
        <begin position="193"/>
        <end position="214"/>
    </location>
</feature>
<feature type="transmembrane region" description="Helical" evidence="1">
    <location>
        <begin position="25"/>
        <end position="49"/>
    </location>
</feature>
<evidence type="ECO:0000313" key="4">
    <source>
        <dbReference type="Proteomes" id="UP001519924"/>
    </source>
</evidence>
<feature type="transmembrane region" description="Helical" evidence="1">
    <location>
        <begin position="381"/>
        <end position="401"/>
    </location>
</feature>
<feature type="transmembrane region" description="Helical" evidence="1">
    <location>
        <begin position="499"/>
        <end position="517"/>
    </location>
</feature>
<keyword evidence="1" id="KW-0812">Transmembrane</keyword>
<protein>
    <submittedName>
        <fullName evidence="3">Tripartite tricarboxylate transporter permease</fullName>
    </submittedName>
</protein>
<dbReference type="Pfam" id="PF01970">
    <property type="entry name" value="TctA"/>
    <property type="match status" value="1"/>
</dbReference>
<comment type="caution">
    <text evidence="3">The sequence shown here is derived from an EMBL/GenBank/DDBJ whole genome shotgun (WGS) entry which is preliminary data.</text>
</comment>
<feature type="transmembrane region" description="Helical" evidence="1">
    <location>
        <begin position="351"/>
        <end position="374"/>
    </location>
</feature>
<name>A0ABS7EZB3_9PROT</name>
<organism evidence="3 4">
    <name type="scientific">Caldovatus aquaticus</name>
    <dbReference type="NCBI Taxonomy" id="2865671"/>
    <lineage>
        <taxon>Bacteria</taxon>
        <taxon>Pseudomonadati</taxon>
        <taxon>Pseudomonadota</taxon>
        <taxon>Alphaproteobacteria</taxon>
        <taxon>Acetobacterales</taxon>
        <taxon>Roseomonadaceae</taxon>
        <taxon>Caldovatus</taxon>
    </lineage>
</organism>
<dbReference type="EMBL" id="JAHZUY010000006">
    <property type="protein sequence ID" value="MBW8268698.1"/>
    <property type="molecule type" value="Genomic_DNA"/>
</dbReference>
<evidence type="ECO:0000256" key="1">
    <source>
        <dbReference type="SAM" id="Phobius"/>
    </source>
</evidence>
<proteinExistence type="predicted"/>
<evidence type="ECO:0000313" key="3">
    <source>
        <dbReference type="EMBL" id="MBW8268698.1"/>
    </source>
</evidence>
<accession>A0ABS7EZB3</accession>
<feature type="domain" description="DUF112" evidence="2">
    <location>
        <begin position="18"/>
        <end position="434"/>
    </location>
</feature>
<feature type="transmembrane region" description="Helical" evidence="1">
    <location>
        <begin position="311"/>
        <end position="331"/>
    </location>
</feature>
<evidence type="ECO:0000259" key="2">
    <source>
        <dbReference type="Pfam" id="PF01970"/>
    </source>
</evidence>